<dbReference type="SMART" id="SM00360">
    <property type="entry name" value="RRM"/>
    <property type="match status" value="2"/>
</dbReference>
<organism evidence="5 6">
    <name type="scientific">Prorocentrum cordatum</name>
    <dbReference type="NCBI Taxonomy" id="2364126"/>
    <lineage>
        <taxon>Eukaryota</taxon>
        <taxon>Sar</taxon>
        <taxon>Alveolata</taxon>
        <taxon>Dinophyceae</taxon>
        <taxon>Prorocentrales</taxon>
        <taxon>Prorocentraceae</taxon>
        <taxon>Prorocentrum</taxon>
    </lineage>
</organism>
<feature type="compositionally biased region" description="Low complexity" evidence="3">
    <location>
        <begin position="661"/>
        <end position="672"/>
    </location>
</feature>
<gene>
    <name evidence="5" type="ORF">PCOR1329_LOCUS58583</name>
</gene>
<feature type="compositionally biased region" description="Gly residues" evidence="3">
    <location>
        <begin position="864"/>
        <end position="875"/>
    </location>
</feature>
<evidence type="ECO:0000256" key="3">
    <source>
        <dbReference type="SAM" id="MobiDB-lite"/>
    </source>
</evidence>
<accession>A0ABN9VMB3</accession>
<evidence type="ECO:0000256" key="1">
    <source>
        <dbReference type="ARBA" id="ARBA00022884"/>
    </source>
</evidence>
<feature type="region of interest" description="Disordered" evidence="3">
    <location>
        <begin position="1"/>
        <end position="49"/>
    </location>
</feature>
<feature type="region of interest" description="Disordered" evidence="3">
    <location>
        <begin position="434"/>
        <end position="513"/>
    </location>
</feature>
<feature type="domain" description="RRM" evidence="4">
    <location>
        <begin position="226"/>
        <end position="304"/>
    </location>
</feature>
<feature type="compositionally biased region" description="Low complexity" evidence="3">
    <location>
        <begin position="200"/>
        <end position="212"/>
    </location>
</feature>
<feature type="compositionally biased region" description="Pro residues" evidence="3">
    <location>
        <begin position="742"/>
        <end position="755"/>
    </location>
</feature>
<dbReference type="Gene3D" id="3.30.70.330">
    <property type="match status" value="2"/>
</dbReference>
<feature type="region of interest" description="Disordered" evidence="3">
    <location>
        <begin position="599"/>
        <end position="958"/>
    </location>
</feature>
<feature type="compositionally biased region" description="Low complexity" evidence="3">
    <location>
        <begin position="930"/>
        <end position="946"/>
    </location>
</feature>
<keyword evidence="6" id="KW-1185">Reference proteome</keyword>
<feature type="compositionally biased region" description="Polar residues" evidence="3">
    <location>
        <begin position="806"/>
        <end position="817"/>
    </location>
</feature>
<feature type="compositionally biased region" description="Pro residues" evidence="3">
    <location>
        <begin position="436"/>
        <end position="454"/>
    </location>
</feature>
<feature type="compositionally biased region" description="Basic and acidic residues" evidence="3">
    <location>
        <begin position="339"/>
        <end position="356"/>
    </location>
</feature>
<dbReference type="PROSITE" id="PS50102">
    <property type="entry name" value="RRM"/>
    <property type="match status" value="2"/>
</dbReference>
<feature type="compositionally biased region" description="Low complexity" evidence="3">
    <location>
        <begin position="680"/>
        <end position="696"/>
    </location>
</feature>
<feature type="compositionally biased region" description="Polar residues" evidence="3">
    <location>
        <begin position="764"/>
        <end position="777"/>
    </location>
</feature>
<dbReference type="Pfam" id="PF00076">
    <property type="entry name" value="RRM_1"/>
    <property type="match status" value="2"/>
</dbReference>
<evidence type="ECO:0000259" key="4">
    <source>
        <dbReference type="PROSITE" id="PS50102"/>
    </source>
</evidence>
<protein>
    <recommendedName>
        <fullName evidence="4">RRM domain-containing protein</fullName>
    </recommendedName>
</protein>
<evidence type="ECO:0000256" key="2">
    <source>
        <dbReference type="PROSITE-ProRule" id="PRU00176"/>
    </source>
</evidence>
<name>A0ABN9VMB3_9DINO</name>
<feature type="compositionally biased region" description="Pro residues" evidence="3">
    <location>
        <begin position="702"/>
        <end position="735"/>
    </location>
</feature>
<dbReference type="InterPro" id="IPR000504">
    <property type="entry name" value="RRM_dom"/>
</dbReference>
<feature type="compositionally biased region" description="Low complexity" evidence="3">
    <location>
        <begin position="612"/>
        <end position="645"/>
    </location>
</feature>
<feature type="compositionally biased region" description="Pro residues" evidence="3">
    <location>
        <begin position="462"/>
        <end position="473"/>
    </location>
</feature>
<sequence length="1121" mass="113281">MSAPWARASGAAAPPPPKRPRLPGAGRAHDEPAAAAPVADDAAGNVAGSDFDDGLTALDVLIDNLPSRAVGSTTGPLAADATPAAAQQNGGGILEWSKEDIAQLKEDVSEKIKTLGKWKDDDRTRLKLKQVVDKIAKEVEAHPPASASDRMQALRGFVGSVLGARGPQLCDWLVEHLRMPVPPGPAASDPAAPPQPAGPAGPAAAQQEGPAAAEPQLPAAYVGKAAALVIRNLPGDVSEEKVVQFLAPAGRVRSIQFFGKRGASAAATTAFCEFHDLETAGRAEAQLRGAKLEGRDLAVKWPSLEPGAPQPPLRAPGAAGPTAEEPADAPWKRVRRGRKADGDEGGKPGRQEADVAQLKKDAFEKIQALGKWRDDERTRQKLRQVVDRIAREAEAHPGASPSEWIPTVSGLINSVLGARGPQLCSWLEEHLGKCAPPDPPQAAAPQTSPPPAPAPALAQPQQAPPPPPGPPKQPLASSEAALPPPPPPGQQGSAGGAAAAAPAEGSTQAEPPLRAPYAGKAAALFIKNLPGDVDEEKLLQLLGPAGAAKSVKFFGKNGVNKANAAVTAFCEFNDLETTGRAEAQLKGAQLEGRSLTVKWPDLERGAAPPPLRAAAGAGEPTSGQQPPTEAAAAEAAPAPETWEAWDSWDTEPPAPSREPDAGASAAPPGAAAAPPPPAAASPTGAAATQPAAPQAPVSMHPPARPPAGTRPPLQPPATRPPVQPPPTEVASPPRPGKLLTPQRPPAAAPPQPQPSPSQAAGWNGWSSWDKSSAAESQPASDGEAAAATAPTGAQSDWSGSWGAESQPASGRTSSTAAAQKDWKGWSDWKGWGARSQGEQSGSQKSGGAAKGSAGGKQWRDWGQAGAGGAAKGSAGGKQWRDWGQAGAGGAAWDKQWENWAEPEANQTQPPESQAAAPGGGAEAQRSDPTASDGAAAQEAAAWKPTAGQEGDSAGAGPPAFADPVLGIATQMLEIDSILERAGCVAPAGATQPWSAAQPAPAASFVVTRPKMPSPAVAAPAVESEGWASQGSGREAPAAWQGDTGAPGRASAGPPADFEGAVPYYPFNKGKKGGKGGGAAGAGAWQSWRGDGGGSPGGQAQGQAPSAADGETDSMSGWGVVT</sequence>
<dbReference type="InterPro" id="IPR050374">
    <property type="entry name" value="RRT5_SRSF_SR"/>
</dbReference>
<evidence type="ECO:0000313" key="5">
    <source>
        <dbReference type="EMBL" id="CAK0873336.1"/>
    </source>
</evidence>
<feature type="region of interest" description="Disordered" evidence="3">
    <location>
        <begin position="1068"/>
        <end position="1121"/>
    </location>
</feature>
<feature type="region of interest" description="Disordered" evidence="3">
    <location>
        <begin position="1016"/>
        <end position="1054"/>
    </location>
</feature>
<feature type="region of interest" description="Disordered" evidence="3">
    <location>
        <begin position="301"/>
        <end position="356"/>
    </location>
</feature>
<feature type="compositionally biased region" description="Low complexity" evidence="3">
    <location>
        <begin position="1"/>
        <end position="12"/>
    </location>
</feature>
<dbReference type="EMBL" id="CAUYUJ010017271">
    <property type="protein sequence ID" value="CAK0873336.1"/>
    <property type="molecule type" value="Genomic_DNA"/>
</dbReference>
<dbReference type="SUPFAM" id="SSF54928">
    <property type="entry name" value="RNA-binding domain, RBD"/>
    <property type="match status" value="1"/>
</dbReference>
<feature type="domain" description="RRM" evidence="4">
    <location>
        <begin position="522"/>
        <end position="602"/>
    </location>
</feature>
<dbReference type="CDD" id="cd00590">
    <property type="entry name" value="RRM_SF"/>
    <property type="match status" value="2"/>
</dbReference>
<feature type="compositionally biased region" description="Gly residues" evidence="3">
    <location>
        <begin position="1089"/>
        <end position="1099"/>
    </location>
</feature>
<dbReference type="Proteomes" id="UP001189429">
    <property type="component" value="Unassembled WGS sequence"/>
</dbReference>
<feature type="region of interest" description="Disordered" evidence="3">
    <location>
        <begin position="181"/>
        <end position="212"/>
    </location>
</feature>
<dbReference type="PANTHER" id="PTHR23003">
    <property type="entry name" value="RNA RECOGNITION MOTIF RRM DOMAIN CONTAINING PROTEIN"/>
    <property type="match status" value="1"/>
</dbReference>
<dbReference type="InterPro" id="IPR035979">
    <property type="entry name" value="RBD_domain_sf"/>
</dbReference>
<feature type="compositionally biased region" description="Low complexity" evidence="3">
    <location>
        <begin position="1045"/>
        <end position="1054"/>
    </location>
</feature>
<feature type="compositionally biased region" description="Low complexity" evidence="3">
    <location>
        <begin position="778"/>
        <end position="796"/>
    </location>
</feature>
<comment type="caution">
    <text evidence="5">The sequence shown here is derived from an EMBL/GenBank/DDBJ whole genome shotgun (WGS) entry which is preliminary data.</text>
</comment>
<keyword evidence="1 2" id="KW-0694">RNA-binding</keyword>
<feature type="compositionally biased region" description="Low complexity" evidence="3">
    <location>
        <begin position="33"/>
        <end position="49"/>
    </location>
</feature>
<feature type="compositionally biased region" description="Low complexity" evidence="3">
    <location>
        <begin position="315"/>
        <end position="324"/>
    </location>
</feature>
<evidence type="ECO:0000313" key="6">
    <source>
        <dbReference type="Proteomes" id="UP001189429"/>
    </source>
</evidence>
<feature type="compositionally biased region" description="Pro residues" evidence="3">
    <location>
        <begin position="181"/>
        <end position="199"/>
    </location>
</feature>
<dbReference type="InterPro" id="IPR012677">
    <property type="entry name" value="Nucleotide-bd_a/b_plait_sf"/>
</dbReference>
<reference evidence="5" key="1">
    <citation type="submission" date="2023-10" db="EMBL/GenBank/DDBJ databases">
        <authorList>
            <person name="Chen Y."/>
            <person name="Shah S."/>
            <person name="Dougan E. K."/>
            <person name="Thang M."/>
            <person name="Chan C."/>
        </authorList>
    </citation>
    <scope>NUCLEOTIDE SEQUENCE [LARGE SCALE GENOMIC DNA]</scope>
</reference>
<feature type="compositionally biased region" description="Low complexity" evidence="3">
    <location>
        <begin position="827"/>
        <end position="847"/>
    </location>
</feature>
<proteinExistence type="predicted"/>
<feature type="compositionally biased region" description="Low complexity" evidence="3">
    <location>
        <begin position="496"/>
        <end position="506"/>
    </location>
</feature>